<dbReference type="AlphaFoldDB" id="A0A9W9LQN9"/>
<dbReference type="EMBL" id="JAPQKO010000003">
    <property type="protein sequence ID" value="KAJ5172347.1"/>
    <property type="molecule type" value="Genomic_DNA"/>
</dbReference>
<proteinExistence type="predicted"/>
<reference evidence="1" key="1">
    <citation type="submission" date="2022-11" db="EMBL/GenBank/DDBJ databases">
        <authorList>
            <person name="Petersen C."/>
        </authorList>
    </citation>
    <scope>NUCLEOTIDE SEQUENCE</scope>
    <source>
        <strain evidence="1">IBT 21917</strain>
    </source>
</reference>
<accession>A0A9W9LQN9</accession>
<name>A0A9W9LQN9_9EURO</name>
<comment type="caution">
    <text evidence="1">The sequence shown here is derived from an EMBL/GenBank/DDBJ whole genome shotgun (WGS) entry which is preliminary data.</text>
</comment>
<evidence type="ECO:0000313" key="1">
    <source>
        <dbReference type="EMBL" id="KAJ5172347.1"/>
    </source>
</evidence>
<sequence>MQSQLTRRVFRAIINNEPLRFPQCRRNQLLHTISPARTRPPLPRLAHASRRTLFAFNPNPSAGEGQPATLPSEKGLQAMTDLKRSLQHKDRSPPTHTLAKAFQAFFATRVETPGVINLYQARLLSITWKHMKAQQDELDESDWLDMFSVENLERMLVVLSEVEILPEARTTILKVARFAYLELCADHGHDANTISRPALLVYIKLLASNGSHDEARHVIWKFANLLDRARPSPWLMVLKGYAMHGDHRQLRNITRELEAHGKKFDQASHEALLEMLIAQGSFAAVQAAYQCPITGNSQPSLATKSAVIKYALLKSQTAWAKPIFESLKPTPHQDTTGVTLLWEAAQGTDADSLAKKIMSWSPELQSSLTMTDFNNLIQYANSVQMPQQAEGFAKLADKMGLIPDERTHLLLLESAIEAGNVEQTLKILETQVDPHSLASENLPVANKLITMLCLSDKKDALFQQISTLLDPLFQENVPLESKTVAALTRMLLYRHDWEAVSDLLRPRLGIYDHEGKVLIRDAITGFIMDLQQSDEDAWDVYELFRLAFSDSGVAVRSELMASFFKRKRSDLGVLVFGHMRQAEDIRRRPKPDTYARCFQGLAQTADLDNVELVHNMLKLDLEVTYNTRIMNAMMLAYAACDKTEKSMDIFRQILQSDEGPSDATIPVFFKVCEKHHDGAQEALKMMTKVKKLGITMNRRLYGAYIEALAAQCEFDLAKEAIDNLEKEIGVSPNSTIIGLFYNAIPYQYWKDQVEEWAQQQYPAHWEHLQKKPRSEHEEGLKFDGITNDVWV</sequence>
<evidence type="ECO:0008006" key="3">
    <source>
        <dbReference type="Google" id="ProtNLM"/>
    </source>
</evidence>
<dbReference type="Gene3D" id="1.25.40.10">
    <property type="entry name" value="Tetratricopeptide repeat domain"/>
    <property type="match status" value="1"/>
</dbReference>
<gene>
    <name evidence="1" type="ORF">N7492_004940</name>
</gene>
<dbReference type="InterPro" id="IPR011990">
    <property type="entry name" value="TPR-like_helical_dom_sf"/>
</dbReference>
<evidence type="ECO:0000313" key="2">
    <source>
        <dbReference type="Proteomes" id="UP001146351"/>
    </source>
</evidence>
<dbReference type="PANTHER" id="PTHR47939:SF1">
    <property type="entry name" value="OS04G0684500 PROTEIN"/>
    <property type="match status" value="1"/>
</dbReference>
<organism evidence="1 2">
    <name type="scientific">Penicillium capsulatum</name>
    <dbReference type="NCBI Taxonomy" id="69766"/>
    <lineage>
        <taxon>Eukaryota</taxon>
        <taxon>Fungi</taxon>
        <taxon>Dikarya</taxon>
        <taxon>Ascomycota</taxon>
        <taxon>Pezizomycotina</taxon>
        <taxon>Eurotiomycetes</taxon>
        <taxon>Eurotiomycetidae</taxon>
        <taxon>Eurotiales</taxon>
        <taxon>Aspergillaceae</taxon>
        <taxon>Penicillium</taxon>
    </lineage>
</organism>
<dbReference type="Proteomes" id="UP001146351">
    <property type="component" value="Unassembled WGS sequence"/>
</dbReference>
<dbReference type="InterPro" id="IPR050667">
    <property type="entry name" value="PPR-containing_protein"/>
</dbReference>
<keyword evidence="2" id="KW-1185">Reference proteome</keyword>
<protein>
    <recommendedName>
        <fullName evidence="3">Mitochondrial respiratory complex I chaperone</fullName>
    </recommendedName>
</protein>
<reference evidence="1" key="2">
    <citation type="journal article" date="2023" name="IMA Fungus">
        <title>Comparative genomic study of the Penicillium genus elucidates a diverse pangenome and 15 lateral gene transfer events.</title>
        <authorList>
            <person name="Petersen C."/>
            <person name="Sorensen T."/>
            <person name="Nielsen M.R."/>
            <person name="Sondergaard T.E."/>
            <person name="Sorensen J.L."/>
            <person name="Fitzpatrick D.A."/>
            <person name="Frisvad J.C."/>
            <person name="Nielsen K.L."/>
        </authorList>
    </citation>
    <scope>NUCLEOTIDE SEQUENCE</scope>
    <source>
        <strain evidence="1">IBT 21917</strain>
    </source>
</reference>
<dbReference type="PANTHER" id="PTHR47939">
    <property type="entry name" value="MEMBRANE-ASSOCIATED SALT-INDUCIBLE PROTEIN-LIKE"/>
    <property type="match status" value="1"/>
</dbReference>
<dbReference type="OrthoDB" id="185373at2759"/>